<dbReference type="EMBL" id="QGNW01000046">
    <property type="protein sequence ID" value="RVX07404.1"/>
    <property type="molecule type" value="Genomic_DNA"/>
</dbReference>
<dbReference type="Proteomes" id="UP000288805">
    <property type="component" value="Unassembled WGS sequence"/>
</dbReference>
<reference evidence="2 3" key="1">
    <citation type="journal article" date="2018" name="PLoS Genet.">
        <title>Population sequencing reveals clonal diversity and ancestral inbreeding in the grapevine cultivar Chardonnay.</title>
        <authorList>
            <person name="Roach M.J."/>
            <person name="Johnson D.L."/>
            <person name="Bohlmann J."/>
            <person name="van Vuuren H.J."/>
            <person name="Jones S.J."/>
            <person name="Pretorius I.S."/>
            <person name="Schmidt S.A."/>
            <person name="Borneman A.R."/>
        </authorList>
    </citation>
    <scope>NUCLEOTIDE SEQUENCE [LARGE SCALE GENOMIC DNA]</scope>
    <source>
        <strain evidence="3">cv. Chardonnay</strain>
        <tissue evidence="2">Leaf</tissue>
    </source>
</reference>
<dbReference type="PANTHER" id="PTHR37610">
    <property type="entry name" value="CCHC-TYPE DOMAIN-CONTAINING PROTEIN"/>
    <property type="match status" value="1"/>
</dbReference>
<evidence type="ECO:0000259" key="1">
    <source>
        <dbReference type="Pfam" id="PF14244"/>
    </source>
</evidence>
<proteinExistence type="predicted"/>
<dbReference type="InterPro" id="IPR029472">
    <property type="entry name" value="Copia-like_N"/>
</dbReference>
<dbReference type="PANTHER" id="PTHR37610:SF97">
    <property type="entry name" value="RETROTRANSPOSON GAG DOMAIN-CONTAINING PROTEIN"/>
    <property type="match status" value="1"/>
</dbReference>
<comment type="caution">
    <text evidence="2">The sequence shown here is derived from an EMBL/GenBank/DDBJ whole genome shotgun (WGS) entry which is preliminary data.</text>
</comment>
<dbReference type="Pfam" id="PF14244">
    <property type="entry name" value="Retrotran_gag_3"/>
    <property type="match status" value="1"/>
</dbReference>
<organism evidence="2 3">
    <name type="scientific">Vitis vinifera</name>
    <name type="common">Grape</name>
    <dbReference type="NCBI Taxonomy" id="29760"/>
    <lineage>
        <taxon>Eukaryota</taxon>
        <taxon>Viridiplantae</taxon>
        <taxon>Streptophyta</taxon>
        <taxon>Embryophyta</taxon>
        <taxon>Tracheophyta</taxon>
        <taxon>Spermatophyta</taxon>
        <taxon>Magnoliopsida</taxon>
        <taxon>eudicotyledons</taxon>
        <taxon>Gunneridae</taxon>
        <taxon>Pentapetalae</taxon>
        <taxon>rosids</taxon>
        <taxon>Vitales</taxon>
        <taxon>Vitaceae</taxon>
        <taxon>Viteae</taxon>
        <taxon>Vitis</taxon>
    </lineage>
</organism>
<evidence type="ECO:0000313" key="2">
    <source>
        <dbReference type="EMBL" id="RVX07404.1"/>
    </source>
</evidence>
<name>A0A438JEN9_VITVI</name>
<dbReference type="AlphaFoldDB" id="A0A438JEN9"/>
<evidence type="ECO:0000313" key="3">
    <source>
        <dbReference type="Proteomes" id="UP000288805"/>
    </source>
</evidence>
<feature type="domain" description="Retrotransposon Copia-like N-terminal" evidence="1">
    <location>
        <begin position="34"/>
        <end position="67"/>
    </location>
</feature>
<sequence>MVFESSKDMKIIDSSDPYHFDPPIFRYHVVVKILNGENYGTWSHSMTIALSSKNKIRFIDGSITRPPRTDAKFSYWKRCNGMVISWILNTTALNLANSVIYTNSVAEVWVAFKERFSQNNVPRIFQI</sequence>
<gene>
    <name evidence="2" type="ORF">CK203_022496</name>
</gene>
<accession>A0A438JEN9</accession>
<protein>
    <recommendedName>
        <fullName evidence="1">Retrotransposon Copia-like N-terminal domain-containing protein</fullName>
    </recommendedName>
</protein>